<keyword evidence="2" id="KW-1185">Reference proteome</keyword>
<reference evidence="1 2" key="1">
    <citation type="submission" date="2014-09" db="EMBL/GenBank/DDBJ databases">
        <title>Vibrio maritimus JCM 19235. (C45) whole genome shotgun sequence.</title>
        <authorList>
            <person name="Sawabe T."/>
            <person name="Meirelles P."/>
            <person name="Nakanishi M."/>
            <person name="Sayaka M."/>
            <person name="Hattori M."/>
            <person name="Ohkuma M."/>
        </authorList>
    </citation>
    <scope>NUCLEOTIDE SEQUENCE [LARGE SCALE GENOMIC DNA]</scope>
    <source>
        <strain evidence="2">JCM19235</strain>
    </source>
</reference>
<accession>A0A090SEF1</accession>
<evidence type="ECO:0000313" key="2">
    <source>
        <dbReference type="Proteomes" id="UP000029228"/>
    </source>
</evidence>
<dbReference type="Gene3D" id="3.40.1570.10">
    <property type="entry name" value="HemS/ChuS/ChuX like domains"/>
    <property type="match status" value="1"/>
</dbReference>
<protein>
    <submittedName>
        <fullName evidence="1">Putative heme iron utilization protein</fullName>
    </submittedName>
</protein>
<dbReference type="InterPro" id="IPR053733">
    <property type="entry name" value="Heme_Transport_Util_sf"/>
</dbReference>
<dbReference type="AlphaFoldDB" id="A0A090SEF1"/>
<dbReference type="InterPro" id="IPR058240">
    <property type="entry name" value="rSAM_sf"/>
</dbReference>
<dbReference type="SUPFAM" id="SSF144064">
    <property type="entry name" value="Heme iron utilization protein-like"/>
    <property type="match status" value="1"/>
</dbReference>
<dbReference type="CDD" id="cd16829">
    <property type="entry name" value="ChuX_HutX-like"/>
    <property type="match status" value="1"/>
</dbReference>
<dbReference type="EMBL" id="BBMR01000002">
    <property type="protein sequence ID" value="GAL17887.1"/>
    <property type="molecule type" value="Genomic_DNA"/>
</dbReference>
<name>A0A090SEF1_9VIBR</name>
<comment type="caution">
    <text evidence="1">The sequence shown here is derived from an EMBL/GenBank/DDBJ whole genome shotgun (WGS) entry which is preliminary data.</text>
</comment>
<dbReference type="Pfam" id="PF06228">
    <property type="entry name" value="ChuX_HutX"/>
    <property type="match status" value="1"/>
</dbReference>
<reference evidence="1 2" key="2">
    <citation type="submission" date="2014-09" db="EMBL/GenBank/DDBJ databases">
        <authorList>
            <consortium name="NBRP consortium"/>
            <person name="Sawabe T."/>
            <person name="Meirelles P."/>
            <person name="Nakanishi M."/>
            <person name="Sayaka M."/>
            <person name="Hattori M."/>
            <person name="Ohkuma M."/>
        </authorList>
    </citation>
    <scope>NUCLEOTIDE SEQUENCE [LARGE SCALE GENOMIC DNA]</scope>
    <source>
        <strain evidence="2">JCM19235</strain>
    </source>
</reference>
<proteinExistence type="predicted"/>
<dbReference type="InterPro" id="IPR010413">
    <property type="entry name" value="HutX-like"/>
</dbReference>
<dbReference type="STRING" id="990268.JCM19235_6440"/>
<sequence length="324" mass="35588">MGAGAGGNIGGYGMMHHRTLDAYMEAMRTGNTTIAMMSKQSRYEPVLASLKAGFDSGVVRRSLLVDFEGQDTFDLLLPLFNIWQQNGLVELHDDYLVLTVAGAFWCVTLAQGAIAAINTLIKDKPVMPKGMTKGHGKTMPIQQDNKAKNKRCIGKKMTTELKQNVATILEQDPSLLPAAIAEKLGVSERDAVCAMPEEMVAFADGDIAQDVLESITTWGPVTTIVHSFGSIFEVKAPFPKGKVARGYYNLMGKEGELHGHLKLDLIKTVALVSKPFMGNESHYFGFFDETGNNVFKIYLGRDKKRVLIPEQVDNFKALQTKLRG</sequence>
<evidence type="ECO:0000313" key="1">
    <source>
        <dbReference type="EMBL" id="GAL17887.1"/>
    </source>
</evidence>
<organism evidence="1 2">
    <name type="scientific">Vibrio maritimus</name>
    <dbReference type="NCBI Taxonomy" id="990268"/>
    <lineage>
        <taxon>Bacteria</taxon>
        <taxon>Pseudomonadati</taxon>
        <taxon>Pseudomonadota</taxon>
        <taxon>Gammaproteobacteria</taxon>
        <taxon>Vibrionales</taxon>
        <taxon>Vibrionaceae</taxon>
        <taxon>Vibrio</taxon>
    </lineage>
</organism>
<gene>
    <name evidence="1" type="ORF">JCM19235_6440</name>
</gene>
<dbReference type="SUPFAM" id="SSF102114">
    <property type="entry name" value="Radical SAM enzymes"/>
    <property type="match status" value="1"/>
</dbReference>
<dbReference type="Proteomes" id="UP000029228">
    <property type="component" value="Unassembled WGS sequence"/>
</dbReference>
<dbReference type="NCBIfam" id="TIGR04108">
    <property type="entry name" value="HutX"/>
    <property type="match status" value="1"/>
</dbReference>